<reference evidence="2" key="1">
    <citation type="submission" date="2022-08" db="EMBL/GenBank/DDBJ databases">
        <authorList>
            <person name="Gutierrez-Valencia J."/>
        </authorList>
    </citation>
    <scope>NUCLEOTIDE SEQUENCE</scope>
</reference>
<dbReference type="InterPro" id="IPR001024">
    <property type="entry name" value="PLAT/LH2_dom"/>
</dbReference>
<feature type="domain" description="PLAT" evidence="1">
    <location>
        <begin position="14"/>
        <end position="69"/>
    </location>
</feature>
<evidence type="ECO:0000259" key="1">
    <source>
        <dbReference type="Pfam" id="PF01477"/>
    </source>
</evidence>
<name>A0AAV0R406_9ROSI</name>
<keyword evidence="3" id="KW-1185">Reference proteome</keyword>
<proteinExistence type="predicted"/>
<dbReference type="Pfam" id="PF01477">
    <property type="entry name" value="PLAT"/>
    <property type="match status" value="1"/>
</dbReference>
<gene>
    <name evidence="2" type="ORF">LITE_LOCUS45910</name>
</gene>
<comment type="caution">
    <text evidence="2">The sequence shown here is derived from an EMBL/GenBank/DDBJ whole genome shotgun (WGS) entry which is preliminary data.</text>
</comment>
<dbReference type="Gene3D" id="2.60.60.20">
    <property type="entry name" value="PLAT/LH2 domain"/>
    <property type="match status" value="1"/>
</dbReference>
<evidence type="ECO:0000313" key="3">
    <source>
        <dbReference type="Proteomes" id="UP001154282"/>
    </source>
</evidence>
<dbReference type="SUPFAM" id="SSF49723">
    <property type="entry name" value="Lipase/lipooxygenase domain (PLAT/LH2 domain)"/>
    <property type="match status" value="1"/>
</dbReference>
<evidence type="ECO:0000313" key="2">
    <source>
        <dbReference type="EMBL" id="CAI0551319.1"/>
    </source>
</evidence>
<dbReference type="AlphaFoldDB" id="A0AAV0R406"/>
<sequence>MKRFPIVLLFCAENGNKGKLGKAAYLEKWITTIAPLKAGETAYDVSFEWEEEEIGVPGGFLIKNNHQTSSS</sequence>
<dbReference type="EMBL" id="CAMGYJ010000010">
    <property type="protein sequence ID" value="CAI0551319.1"/>
    <property type="molecule type" value="Genomic_DNA"/>
</dbReference>
<organism evidence="2 3">
    <name type="scientific">Linum tenue</name>
    <dbReference type="NCBI Taxonomy" id="586396"/>
    <lineage>
        <taxon>Eukaryota</taxon>
        <taxon>Viridiplantae</taxon>
        <taxon>Streptophyta</taxon>
        <taxon>Embryophyta</taxon>
        <taxon>Tracheophyta</taxon>
        <taxon>Spermatophyta</taxon>
        <taxon>Magnoliopsida</taxon>
        <taxon>eudicotyledons</taxon>
        <taxon>Gunneridae</taxon>
        <taxon>Pentapetalae</taxon>
        <taxon>rosids</taxon>
        <taxon>fabids</taxon>
        <taxon>Malpighiales</taxon>
        <taxon>Linaceae</taxon>
        <taxon>Linum</taxon>
    </lineage>
</organism>
<accession>A0AAV0R406</accession>
<dbReference type="Proteomes" id="UP001154282">
    <property type="component" value="Unassembled WGS sequence"/>
</dbReference>
<protein>
    <recommendedName>
        <fullName evidence="1">PLAT domain-containing protein</fullName>
    </recommendedName>
</protein>
<dbReference type="InterPro" id="IPR036392">
    <property type="entry name" value="PLAT/LH2_dom_sf"/>
</dbReference>